<feature type="compositionally biased region" description="Basic and acidic residues" evidence="1">
    <location>
        <begin position="279"/>
        <end position="288"/>
    </location>
</feature>
<keyword evidence="2" id="KW-0812">Transmembrane</keyword>
<feature type="compositionally biased region" description="Low complexity" evidence="1">
    <location>
        <begin position="140"/>
        <end position="157"/>
    </location>
</feature>
<gene>
    <name evidence="3" type="ORF">TIFTF001_031167</name>
</gene>
<keyword evidence="4" id="KW-1185">Reference proteome</keyword>
<evidence type="ECO:0008006" key="5">
    <source>
        <dbReference type="Google" id="ProtNLM"/>
    </source>
</evidence>
<evidence type="ECO:0000256" key="2">
    <source>
        <dbReference type="SAM" id="Phobius"/>
    </source>
</evidence>
<dbReference type="PANTHER" id="PTHR36787">
    <property type="entry name" value="TRANSMEMBRANE PROTEIN"/>
    <property type="match status" value="1"/>
</dbReference>
<dbReference type="Proteomes" id="UP001187192">
    <property type="component" value="Unassembled WGS sequence"/>
</dbReference>
<evidence type="ECO:0000256" key="1">
    <source>
        <dbReference type="SAM" id="MobiDB-lite"/>
    </source>
</evidence>
<name>A0AA88DUJ3_FICCA</name>
<feature type="transmembrane region" description="Helical" evidence="2">
    <location>
        <begin position="199"/>
        <end position="218"/>
    </location>
</feature>
<keyword evidence="2" id="KW-1133">Transmembrane helix</keyword>
<feature type="region of interest" description="Disordered" evidence="1">
    <location>
        <begin position="1"/>
        <end position="23"/>
    </location>
</feature>
<organism evidence="3 4">
    <name type="scientific">Ficus carica</name>
    <name type="common">Common fig</name>
    <dbReference type="NCBI Taxonomy" id="3494"/>
    <lineage>
        <taxon>Eukaryota</taxon>
        <taxon>Viridiplantae</taxon>
        <taxon>Streptophyta</taxon>
        <taxon>Embryophyta</taxon>
        <taxon>Tracheophyta</taxon>
        <taxon>Spermatophyta</taxon>
        <taxon>Magnoliopsida</taxon>
        <taxon>eudicotyledons</taxon>
        <taxon>Gunneridae</taxon>
        <taxon>Pentapetalae</taxon>
        <taxon>rosids</taxon>
        <taxon>fabids</taxon>
        <taxon>Rosales</taxon>
        <taxon>Moraceae</taxon>
        <taxon>Ficeae</taxon>
        <taxon>Ficus</taxon>
    </lineage>
</organism>
<accession>A0AA88DUJ3</accession>
<keyword evidence="2" id="KW-0472">Membrane</keyword>
<proteinExistence type="predicted"/>
<feature type="region of interest" description="Disordered" evidence="1">
    <location>
        <begin position="260"/>
        <end position="289"/>
    </location>
</feature>
<evidence type="ECO:0000313" key="4">
    <source>
        <dbReference type="Proteomes" id="UP001187192"/>
    </source>
</evidence>
<evidence type="ECO:0000313" key="3">
    <source>
        <dbReference type="EMBL" id="GMN62082.1"/>
    </source>
</evidence>
<dbReference type="EMBL" id="BTGU01000122">
    <property type="protein sequence ID" value="GMN62082.1"/>
    <property type="molecule type" value="Genomic_DNA"/>
</dbReference>
<comment type="caution">
    <text evidence="3">The sequence shown here is derived from an EMBL/GenBank/DDBJ whole genome shotgun (WGS) entry which is preliminary data.</text>
</comment>
<protein>
    <recommendedName>
        <fullName evidence="5">Transmembrane protein</fullName>
    </recommendedName>
</protein>
<feature type="transmembrane region" description="Helical" evidence="2">
    <location>
        <begin position="304"/>
        <end position="328"/>
    </location>
</feature>
<feature type="region of interest" description="Disordered" evidence="1">
    <location>
        <begin position="127"/>
        <end position="157"/>
    </location>
</feature>
<feature type="transmembrane region" description="Helical" evidence="2">
    <location>
        <begin position="168"/>
        <end position="187"/>
    </location>
</feature>
<reference evidence="3" key="1">
    <citation type="submission" date="2023-07" db="EMBL/GenBank/DDBJ databases">
        <title>draft genome sequence of fig (Ficus carica).</title>
        <authorList>
            <person name="Takahashi T."/>
            <person name="Nishimura K."/>
        </authorList>
    </citation>
    <scope>NUCLEOTIDE SEQUENCE</scope>
</reference>
<dbReference type="AlphaFoldDB" id="A0AA88DUJ3"/>
<sequence length="329" mass="36142">MAEKPETALSSSQPSLSEKLPEVSLPEVSLKQPQVIELLYPSLPNGGLLPVFREVPGFSGFSSFPNGDFQMFPIMYPALVAPSQNQEHMNRGAGVYAVPTYPFMGPVTGFPSDTLIPLTYNIPTRSSTEATTVGEERGQEGQQQQQQQQRQHQQPAPQRQVVVRRFQIAFQLDLLLILKLAAVIFLFNQDGSRQRLVVLVLFASLIYLYQTGALTPLIRWLSQGMHRAAVPPHPPRPAVRAGNVPPPARQGVENAALAEGQPGAEMENQPADNEDQAGENEHLAEPDGGHGGNQWWGIVREIQMIIFGFITSLLPGIALIYGAMIWLLI</sequence>